<sequence>MGDRTKALAGASAAYLAQLIKDVVGDDNGAARIDAHAVLGAVPSHLQGNNAAGGIGALSDDLAAIYIKNSLYPNINTKDLTEAGYC</sequence>
<dbReference type="Proteomes" id="UP001057860">
    <property type="component" value="Chromosome"/>
</dbReference>
<dbReference type="GeneID" id="75142172"/>
<name>A0ABY5UMN5_9GAMM</name>
<protein>
    <submittedName>
        <fullName evidence="1">Uncharacterized protein</fullName>
    </submittedName>
</protein>
<accession>A0ABY5UMN5</accession>
<gene>
    <name evidence="1" type="ORF">N0H69_19195</name>
</gene>
<organism evidence="1 2">
    <name type="scientific">Yersinia alsatica</name>
    <dbReference type="NCBI Taxonomy" id="2890317"/>
    <lineage>
        <taxon>Bacteria</taxon>
        <taxon>Pseudomonadati</taxon>
        <taxon>Pseudomonadota</taxon>
        <taxon>Gammaproteobacteria</taxon>
        <taxon>Enterobacterales</taxon>
        <taxon>Yersiniaceae</taxon>
        <taxon>Yersinia</taxon>
    </lineage>
</organism>
<reference evidence="1" key="1">
    <citation type="submission" date="2022-08" db="EMBL/GenBank/DDBJ databases">
        <authorList>
            <person name="Bogun A."/>
            <person name="Kislichkina A."/>
            <person name="Solomentsev V."/>
            <person name="Skryabin Y."/>
            <person name="Sizova A."/>
            <person name="Platonov M."/>
            <person name="Dentovskaya S."/>
        </authorList>
    </citation>
    <scope>NUCLEOTIDE SEQUENCE</scope>
    <source>
        <strain evidence="1">SCPM-O-B-7604</strain>
    </source>
</reference>
<evidence type="ECO:0000313" key="1">
    <source>
        <dbReference type="EMBL" id="UWM44751.1"/>
    </source>
</evidence>
<keyword evidence="2" id="KW-1185">Reference proteome</keyword>
<proteinExistence type="predicted"/>
<dbReference type="RefSeq" id="WP_050151487.1">
    <property type="nucleotide sequence ID" value="NZ_CP104006.1"/>
</dbReference>
<evidence type="ECO:0000313" key="2">
    <source>
        <dbReference type="Proteomes" id="UP001057860"/>
    </source>
</evidence>
<dbReference type="EMBL" id="CP104006">
    <property type="protein sequence ID" value="UWM44751.1"/>
    <property type="molecule type" value="Genomic_DNA"/>
</dbReference>